<gene>
    <name evidence="6" type="ORF">CAMGR0001_1881</name>
</gene>
<dbReference type="Proteomes" id="UP000005709">
    <property type="component" value="Unassembled WGS sequence"/>
</dbReference>
<evidence type="ECO:0000256" key="3">
    <source>
        <dbReference type="ARBA" id="ARBA00022989"/>
    </source>
</evidence>
<sequence>MLELPFVGVVVGFISGFFGIGGGTVVMPVMMALGYDVKTAAGISVMQMFIVSLFGSYLNYRAGKLRLDSGIAVGLGGLCGASISGFIVKYSPEIVLEIGLLLTLAISFLKLFSTNVTSGGNADPHGAALFFIGFVIGAIALSMGVGGAVFLTPVLVGFLGVDIKRAVCMGLFFIVFGSFSALLSLSYNGHVDYERGALLAVGGLLGVYFGTSQARRAKRETQKKWLLVLYVVLFALALKKVLQ</sequence>
<name>C8PEI0_9BACT</name>
<keyword evidence="2 5" id="KW-0812">Transmembrane</keyword>
<keyword evidence="5" id="KW-1003">Cell membrane</keyword>
<dbReference type="GO" id="GO:0005886">
    <property type="term" value="C:plasma membrane"/>
    <property type="evidence" value="ECO:0007669"/>
    <property type="project" value="UniProtKB-SubCell"/>
</dbReference>
<evidence type="ECO:0000313" key="6">
    <source>
        <dbReference type="EMBL" id="EEV18775.1"/>
    </source>
</evidence>
<dbReference type="PANTHER" id="PTHR43701">
    <property type="entry name" value="MEMBRANE TRANSPORTER PROTEIN MJ0441-RELATED"/>
    <property type="match status" value="1"/>
</dbReference>
<dbReference type="STRING" id="824.CGRAC_0497"/>
<comment type="caution">
    <text evidence="6">The sequence shown here is derived from an EMBL/GenBank/DDBJ whole genome shotgun (WGS) entry which is preliminary data.</text>
</comment>
<feature type="transmembrane region" description="Helical" evidence="5">
    <location>
        <begin position="39"/>
        <end position="58"/>
    </location>
</feature>
<proteinExistence type="inferred from homology"/>
<evidence type="ECO:0000256" key="4">
    <source>
        <dbReference type="ARBA" id="ARBA00023136"/>
    </source>
</evidence>
<feature type="transmembrane region" description="Helical" evidence="5">
    <location>
        <begin position="126"/>
        <end position="159"/>
    </location>
</feature>
<protein>
    <recommendedName>
        <fullName evidence="5">Probable membrane transporter protein</fullName>
    </recommendedName>
</protein>
<keyword evidence="3 5" id="KW-1133">Transmembrane helix</keyword>
<evidence type="ECO:0000313" key="7">
    <source>
        <dbReference type="Proteomes" id="UP000005709"/>
    </source>
</evidence>
<dbReference type="EMBL" id="ACYG01000008">
    <property type="protein sequence ID" value="EEV18775.1"/>
    <property type="molecule type" value="Genomic_DNA"/>
</dbReference>
<reference evidence="6 7" key="1">
    <citation type="submission" date="2009-07" db="EMBL/GenBank/DDBJ databases">
        <authorList>
            <person name="Madupu R."/>
            <person name="Sebastian Y."/>
            <person name="Durkin A.S."/>
            <person name="Torralba M."/>
            <person name="Methe B."/>
            <person name="Sutton G.G."/>
            <person name="Strausberg R.L."/>
            <person name="Nelson K.E."/>
        </authorList>
    </citation>
    <scope>NUCLEOTIDE SEQUENCE [LARGE SCALE GENOMIC DNA]</scope>
    <source>
        <strain evidence="6 7">RM3268</strain>
    </source>
</reference>
<accession>C8PEI0</accession>
<organism evidence="6 7">
    <name type="scientific">Campylobacter gracilis RM3268</name>
    <dbReference type="NCBI Taxonomy" id="553220"/>
    <lineage>
        <taxon>Bacteria</taxon>
        <taxon>Pseudomonadati</taxon>
        <taxon>Campylobacterota</taxon>
        <taxon>Epsilonproteobacteria</taxon>
        <taxon>Campylobacterales</taxon>
        <taxon>Campylobacteraceae</taxon>
        <taxon>Campylobacter</taxon>
    </lineage>
</organism>
<dbReference type="PANTHER" id="PTHR43701:SF2">
    <property type="entry name" value="MEMBRANE TRANSPORTER PROTEIN YJNA-RELATED"/>
    <property type="match status" value="1"/>
</dbReference>
<evidence type="ECO:0000256" key="5">
    <source>
        <dbReference type="RuleBase" id="RU363041"/>
    </source>
</evidence>
<dbReference type="InterPro" id="IPR002781">
    <property type="entry name" value="TM_pro_TauE-like"/>
</dbReference>
<feature type="transmembrane region" description="Helical" evidence="5">
    <location>
        <begin position="70"/>
        <end position="88"/>
    </location>
</feature>
<dbReference type="AlphaFoldDB" id="C8PEI0"/>
<evidence type="ECO:0000256" key="1">
    <source>
        <dbReference type="ARBA" id="ARBA00004141"/>
    </source>
</evidence>
<feature type="transmembrane region" description="Helical" evidence="5">
    <location>
        <begin position="166"/>
        <end position="187"/>
    </location>
</feature>
<comment type="subcellular location">
    <subcellularLocation>
        <location evidence="5">Cell membrane</location>
        <topology evidence="5">Multi-pass membrane protein</topology>
    </subcellularLocation>
    <subcellularLocation>
        <location evidence="1">Membrane</location>
        <topology evidence="1">Multi-pass membrane protein</topology>
    </subcellularLocation>
</comment>
<dbReference type="RefSeq" id="WP_005869404.1">
    <property type="nucleotide sequence ID" value="NZ_ACYG01000008.1"/>
</dbReference>
<dbReference type="Pfam" id="PF01925">
    <property type="entry name" value="TauE"/>
    <property type="match status" value="1"/>
</dbReference>
<feature type="transmembrane region" description="Helical" evidence="5">
    <location>
        <begin position="6"/>
        <end position="27"/>
    </location>
</feature>
<feature type="transmembrane region" description="Helical" evidence="5">
    <location>
        <begin position="224"/>
        <end position="242"/>
    </location>
</feature>
<keyword evidence="7" id="KW-1185">Reference proteome</keyword>
<feature type="transmembrane region" description="Helical" evidence="5">
    <location>
        <begin position="95"/>
        <end position="114"/>
    </location>
</feature>
<evidence type="ECO:0000256" key="2">
    <source>
        <dbReference type="ARBA" id="ARBA00022692"/>
    </source>
</evidence>
<dbReference type="eggNOG" id="COG0730">
    <property type="taxonomic scope" value="Bacteria"/>
</dbReference>
<dbReference type="OrthoDB" id="5329774at2"/>
<comment type="similarity">
    <text evidence="5">Belongs to the 4-toluene sulfonate uptake permease (TSUP) (TC 2.A.102) family.</text>
</comment>
<keyword evidence="4 5" id="KW-0472">Membrane</keyword>
<dbReference type="InterPro" id="IPR051598">
    <property type="entry name" value="TSUP/Inactive_protease-like"/>
</dbReference>